<dbReference type="PRINTS" id="PR01021">
    <property type="entry name" value="OMPADOMAIN"/>
</dbReference>
<protein>
    <submittedName>
        <fullName evidence="6">OmpA family protein</fullName>
    </submittedName>
</protein>
<dbReference type="InterPro" id="IPR036737">
    <property type="entry name" value="OmpA-like_sf"/>
</dbReference>
<evidence type="ECO:0000313" key="6">
    <source>
        <dbReference type="EMBL" id="WAC02855.1"/>
    </source>
</evidence>
<evidence type="ECO:0000256" key="2">
    <source>
        <dbReference type="ARBA" id="ARBA00023136"/>
    </source>
</evidence>
<dbReference type="CDD" id="cd07185">
    <property type="entry name" value="OmpA_C-like"/>
    <property type="match status" value="1"/>
</dbReference>
<dbReference type="Pfam" id="PF00691">
    <property type="entry name" value="OmpA"/>
    <property type="match status" value="1"/>
</dbReference>
<gene>
    <name evidence="6" type="ORF">N7U66_04265</name>
</gene>
<dbReference type="PANTHER" id="PTHR30329:SF21">
    <property type="entry name" value="LIPOPROTEIN YIAD-RELATED"/>
    <property type="match status" value="1"/>
</dbReference>
<name>A0A9E8SHM5_9FLAO</name>
<keyword evidence="3" id="KW-0998">Cell outer membrane</keyword>
<dbReference type="PANTHER" id="PTHR30329">
    <property type="entry name" value="STATOR ELEMENT OF FLAGELLAR MOTOR COMPLEX"/>
    <property type="match status" value="1"/>
</dbReference>
<dbReference type="AlphaFoldDB" id="A0A9E8SHM5"/>
<feature type="domain" description="OmpA-like" evidence="5">
    <location>
        <begin position="57"/>
        <end position="178"/>
    </location>
</feature>
<proteinExistence type="predicted"/>
<evidence type="ECO:0000256" key="4">
    <source>
        <dbReference type="PROSITE-ProRule" id="PRU00473"/>
    </source>
</evidence>
<dbReference type="Proteomes" id="UP001164705">
    <property type="component" value="Chromosome"/>
</dbReference>
<dbReference type="InterPro" id="IPR006664">
    <property type="entry name" value="OMP_bac"/>
</dbReference>
<dbReference type="RefSeq" id="WP_267677455.1">
    <property type="nucleotide sequence ID" value="NZ_CP113088.1"/>
</dbReference>
<evidence type="ECO:0000256" key="3">
    <source>
        <dbReference type="ARBA" id="ARBA00023237"/>
    </source>
</evidence>
<evidence type="ECO:0000259" key="5">
    <source>
        <dbReference type="PROSITE" id="PS51123"/>
    </source>
</evidence>
<dbReference type="GO" id="GO:0009279">
    <property type="term" value="C:cell outer membrane"/>
    <property type="evidence" value="ECO:0007669"/>
    <property type="project" value="UniProtKB-SubCell"/>
</dbReference>
<keyword evidence="2 4" id="KW-0472">Membrane</keyword>
<dbReference type="Gene3D" id="3.30.1330.60">
    <property type="entry name" value="OmpA-like domain"/>
    <property type="match status" value="1"/>
</dbReference>
<dbReference type="InterPro" id="IPR050330">
    <property type="entry name" value="Bact_OuterMem_StrucFunc"/>
</dbReference>
<accession>A0A9E8SHM5</accession>
<dbReference type="InterPro" id="IPR006665">
    <property type="entry name" value="OmpA-like"/>
</dbReference>
<comment type="subcellular location">
    <subcellularLocation>
        <location evidence="1">Cell outer membrane</location>
    </subcellularLocation>
</comment>
<dbReference type="SUPFAM" id="SSF103088">
    <property type="entry name" value="OmpA-like"/>
    <property type="match status" value="1"/>
</dbReference>
<keyword evidence="7" id="KW-1185">Reference proteome</keyword>
<dbReference type="KEGG" id="lnu:N7U66_04265"/>
<organism evidence="6 7">
    <name type="scientific">Lacinutrix neustonica</name>
    <dbReference type="NCBI Taxonomy" id="2980107"/>
    <lineage>
        <taxon>Bacteria</taxon>
        <taxon>Pseudomonadati</taxon>
        <taxon>Bacteroidota</taxon>
        <taxon>Flavobacteriia</taxon>
        <taxon>Flavobacteriales</taxon>
        <taxon>Flavobacteriaceae</taxon>
        <taxon>Lacinutrix</taxon>
    </lineage>
</organism>
<dbReference type="EMBL" id="CP113088">
    <property type="protein sequence ID" value="WAC02855.1"/>
    <property type="molecule type" value="Genomic_DNA"/>
</dbReference>
<reference evidence="6" key="1">
    <citation type="submission" date="2022-11" db="EMBL/GenBank/DDBJ databases">
        <title>Lacinutrix neustonica HL-RS19T sp. nov., isolated from the surface microlayer sample of brackish Lake Shihwa.</title>
        <authorList>
            <person name="Choi J.Y."/>
            <person name="Hwang C.Y."/>
        </authorList>
    </citation>
    <scope>NUCLEOTIDE SEQUENCE</scope>
    <source>
        <strain evidence="6">HL-RS19</strain>
    </source>
</reference>
<evidence type="ECO:0000256" key="1">
    <source>
        <dbReference type="ARBA" id="ARBA00004442"/>
    </source>
</evidence>
<sequence>MTSNADGFYEFKDIGCNKVYNILGEKPDYRPDKRQITTTKTNGDEIQVELFLTPLIIDSEIVINPIFFDFDKWNIRPDAAYELENIIAVMREHPTMVIKIESHTDSRGKDAYNMKLSDRRAKSTRGYLYSRGIVTDRIVSAIGYGESQLVNTCGNDVKCSEEEHQLNRRSKFIITSGYNQ</sequence>
<evidence type="ECO:0000313" key="7">
    <source>
        <dbReference type="Proteomes" id="UP001164705"/>
    </source>
</evidence>
<dbReference type="PROSITE" id="PS51123">
    <property type="entry name" value="OMPA_2"/>
    <property type="match status" value="1"/>
</dbReference>